<dbReference type="GO" id="GO:0016740">
    <property type="term" value="F:transferase activity"/>
    <property type="evidence" value="ECO:0007669"/>
    <property type="project" value="UniProtKB-KW"/>
</dbReference>
<evidence type="ECO:0000256" key="3">
    <source>
        <dbReference type="SAM" id="MobiDB-lite"/>
    </source>
</evidence>
<keyword evidence="2" id="KW-0808">Transferase</keyword>
<dbReference type="OrthoDB" id="1862401at2759"/>
<name>A0A1L9RSS8_ASPWE</name>
<organism evidence="4 5">
    <name type="scientific">Aspergillus wentii DTO 134E9</name>
    <dbReference type="NCBI Taxonomy" id="1073089"/>
    <lineage>
        <taxon>Eukaryota</taxon>
        <taxon>Fungi</taxon>
        <taxon>Dikarya</taxon>
        <taxon>Ascomycota</taxon>
        <taxon>Pezizomycotina</taxon>
        <taxon>Eurotiomycetes</taxon>
        <taxon>Eurotiomycetidae</taxon>
        <taxon>Eurotiales</taxon>
        <taxon>Aspergillaceae</taxon>
        <taxon>Aspergillus</taxon>
        <taxon>Aspergillus subgen. Cremei</taxon>
    </lineage>
</organism>
<dbReference type="STRING" id="1073089.A0A1L9RSS8"/>
<reference evidence="5" key="1">
    <citation type="journal article" date="2017" name="Genome Biol.">
        <title>Comparative genomics reveals high biological diversity and specific adaptations in the industrially and medically important fungal genus Aspergillus.</title>
        <authorList>
            <person name="de Vries R.P."/>
            <person name="Riley R."/>
            <person name="Wiebenga A."/>
            <person name="Aguilar-Osorio G."/>
            <person name="Amillis S."/>
            <person name="Uchima C.A."/>
            <person name="Anderluh G."/>
            <person name="Asadollahi M."/>
            <person name="Askin M."/>
            <person name="Barry K."/>
            <person name="Battaglia E."/>
            <person name="Bayram O."/>
            <person name="Benocci T."/>
            <person name="Braus-Stromeyer S.A."/>
            <person name="Caldana C."/>
            <person name="Canovas D."/>
            <person name="Cerqueira G.C."/>
            <person name="Chen F."/>
            <person name="Chen W."/>
            <person name="Choi C."/>
            <person name="Clum A."/>
            <person name="Dos Santos R.A."/>
            <person name="Damasio A.R."/>
            <person name="Diallinas G."/>
            <person name="Emri T."/>
            <person name="Fekete E."/>
            <person name="Flipphi M."/>
            <person name="Freyberg S."/>
            <person name="Gallo A."/>
            <person name="Gournas C."/>
            <person name="Habgood R."/>
            <person name="Hainaut M."/>
            <person name="Harispe M.L."/>
            <person name="Henrissat B."/>
            <person name="Hilden K.S."/>
            <person name="Hope R."/>
            <person name="Hossain A."/>
            <person name="Karabika E."/>
            <person name="Karaffa L."/>
            <person name="Karanyi Z."/>
            <person name="Krasevec N."/>
            <person name="Kuo A."/>
            <person name="Kusch H."/>
            <person name="LaButti K."/>
            <person name="Lagendijk E.L."/>
            <person name="Lapidus A."/>
            <person name="Levasseur A."/>
            <person name="Lindquist E."/>
            <person name="Lipzen A."/>
            <person name="Logrieco A.F."/>
            <person name="MacCabe A."/>
            <person name="Maekelae M.R."/>
            <person name="Malavazi I."/>
            <person name="Melin P."/>
            <person name="Meyer V."/>
            <person name="Mielnichuk N."/>
            <person name="Miskei M."/>
            <person name="Molnar A.P."/>
            <person name="Mule G."/>
            <person name="Ngan C.Y."/>
            <person name="Orejas M."/>
            <person name="Orosz E."/>
            <person name="Ouedraogo J.P."/>
            <person name="Overkamp K.M."/>
            <person name="Park H.-S."/>
            <person name="Perrone G."/>
            <person name="Piumi F."/>
            <person name="Punt P.J."/>
            <person name="Ram A.F."/>
            <person name="Ramon A."/>
            <person name="Rauscher S."/>
            <person name="Record E."/>
            <person name="Riano-Pachon D.M."/>
            <person name="Robert V."/>
            <person name="Roehrig J."/>
            <person name="Ruller R."/>
            <person name="Salamov A."/>
            <person name="Salih N.S."/>
            <person name="Samson R.A."/>
            <person name="Sandor E."/>
            <person name="Sanguinetti M."/>
            <person name="Schuetze T."/>
            <person name="Sepcic K."/>
            <person name="Shelest E."/>
            <person name="Sherlock G."/>
            <person name="Sophianopoulou V."/>
            <person name="Squina F.M."/>
            <person name="Sun H."/>
            <person name="Susca A."/>
            <person name="Todd R.B."/>
            <person name="Tsang A."/>
            <person name="Unkles S.E."/>
            <person name="van de Wiele N."/>
            <person name="van Rossen-Uffink D."/>
            <person name="Oliveira J.V."/>
            <person name="Vesth T.C."/>
            <person name="Visser J."/>
            <person name="Yu J.-H."/>
            <person name="Zhou M."/>
            <person name="Andersen M.R."/>
            <person name="Archer D.B."/>
            <person name="Baker S.E."/>
            <person name="Benoit I."/>
            <person name="Brakhage A.A."/>
            <person name="Braus G.H."/>
            <person name="Fischer R."/>
            <person name="Frisvad J.C."/>
            <person name="Goldman G.H."/>
            <person name="Houbraken J."/>
            <person name="Oakley B."/>
            <person name="Pocsi I."/>
            <person name="Scazzocchio C."/>
            <person name="Seiboth B."/>
            <person name="vanKuyk P.A."/>
            <person name="Wortman J."/>
            <person name="Dyer P.S."/>
            <person name="Grigoriev I.V."/>
        </authorList>
    </citation>
    <scope>NUCLEOTIDE SEQUENCE [LARGE SCALE GENOMIC DNA]</scope>
    <source>
        <strain evidence="5">DTO 134E9</strain>
    </source>
</reference>
<dbReference type="AlphaFoldDB" id="A0A1L9RSS8"/>
<dbReference type="GeneID" id="63750106"/>
<feature type="compositionally biased region" description="Basic and acidic residues" evidence="3">
    <location>
        <begin position="216"/>
        <end position="231"/>
    </location>
</feature>
<dbReference type="VEuPathDB" id="FungiDB:ASPWEDRAFT_35596"/>
<evidence type="ECO:0000256" key="2">
    <source>
        <dbReference type="ARBA" id="ARBA00022679"/>
    </source>
</evidence>
<accession>A0A1L9RSS8</accession>
<evidence type="ECO:0000256" key="1">
    <source>
        <dbReference type="ARBA" id="ARBA00009861"/>
    </source>
</evidence>
<proteinExistence type="inferred from homology"/>
<feature type="region of interest" description="Disordered" evidence="3">
    <location>
        <begin position="216"/>
        <end position="235"/>
    </location>
</feature>
<dbReference type="PANTHER" id="PTHR31623">
    <property type="entry name" value="F21J9.9"/>
    <property type="match status" value="1"/>
</dbReference>
<sequence length="265" mass="29457">MEAAMSSGVKTRRFTFSPEKIALLKQTCSSKFLQHLSPSGFISSNDIVTAILGITVDMAQDPSKTRRMNDENARLTLTVDLRSRVQPPLPGTFVGNMNYPAYCEIRHLVQDQRPEPLQEDNKEEEADLLALSQLALQLRGKLSSMNESLAYSVSATVADLEDWSKIESKPGNVIVTTWRHLDSYTLDFGDCLGKIVDFDAGLSLIPRACIIMPAREKAPREEGEGKEKAETETETETVPWEVNITMKLEDMDVLVGDPLLARILA</sequence>
<keyword evidence="5" id="KW-1185">Reference proteome</keyword>
<dbReference type="Gene3D" id="3.30.559.10">
    <property type="entry name" value="Chloramphenicol acetyltransferase-like domain"/>
    <property type="match status" value="1"/>
</dbReference>
<dbReference type="RefSeq" id="XP_040691702.1">
    <property type="nucleotide sequence ID" value="XM_040834258.1"/>
</dbReference>
<dbReference type="Pfam" id="PF02458">
    <property type="entry name" value="Transferase"/>
    <property type="match status" value="1"/>
</dbReference>
<evidence type="ECO:0000313" key="4">
    <source>
        <dbReference type="EMBL" id="OJJ38026.1"/>
    </source>
</evidence>
<evidence type="ECO:0000313" key="5">
    <source>
        <dbReference type="Proteomes" id="UP000184383"/>
    </source>
</evidence>
<dbReference type="PANTHER" id="PTHR31623:SF17">
    <property type="entry name" value="F21J9.9"/>
    <property type="match status" value="1"/>
</dbReference>
<protein>
    <submittedName>
        <fullName evidence="4">Uncharacterized protein</fullName>
    </submittedName>
</protein>
<comment type="similarity">
    <text evidence="1">Belongs to the plant acyltransferase family.</text>
</comment>
<dbReference type="EMBL" id="KV878210">
    <property type="protein sequence ID" value="OJJ38026.1"/>
    <property type="molecule type" value="Genomic_DNA"/>
</dbReference>
<gene>
    <name evidence="4" type="ORF">ASPWEDRAFT_35596</name>
</gene>
<dbReference type="InterPro" id="IPR023213">
    <property type="entry name" value="CAT-like_dom_sf"/>
</dbReference>
<dbReference type="Proteomes" id="UP000184383">
    <property type="component" value="Unassembled WGS sequence"/>
</dbReference>